<dbReference type="Proteomes" id="UP001151079">
    <property type="component" value="Unassembled WGS sequence"/>
</dbReference>
<evidence type="ECO:0000313" key="3">
    <source>
        <dbReference type="Proteomes" id="UP001151079"/>
    </source>
</evidence>
<sequence>MERIKRVTVLLMFLMIFMGNFSITKASAQVGVSASITYQDFYDNLSPYGTWIEYPGYGHVWRPRLEGEFRPYLTNGYWNYSDDGWMWTSNYNWGWAPFHYGSWIDDNDYGWLWIPGYEWSPAWVTWGYIDDYYAWAPLRPGINIGIRYNSWRPEANAWNFVQRGYINDRNIESRIDNSDINRRNVGRINVIDNFNNTKNHNYYYSKGPELNDVQKYSSQRIQPVSVRSVNKISDAKFNGNQADVFKPNVQTPQPKEYRRFDNQMNNNVNQERVSVPANQQRENIERLPVYRAPESSFRSGGGGGGGGERRR</sequence>
<feature type="compositionally biased region" description="Polar residues" evidence="1">
    <location>
        <begin position="265"/>
        <end position="281"/>
    </location>
</feature>
<protein>
    <submittedName>
        <fullName evidence="2">Uncharacterized protein</fullName>
    </submittedName>
</protein>
<name>A0A9X3BY89_9FLAO</name>
<reference evidence="2" key="1">
    <citation type="submission" date="2022-10" db="EMBL/GenBank/DDBJ databases">
        <title>Two novel species of Flavobacterium.</title>
        <authorList>
            <person name="Liu Q."/>
            <person name="Xin Y.-H."/>
        </authorList>
    </citation>
    <scope>NUCLEOTIDE SEQUENCE</scope>
    <source>
        <strain evidence="2">LS1R49</strain>
    </source>
</reference>
<gene>
    <name evidence="2" type="ORF">OIU83_07810</name>
</gene>
<organism evidence="2 3">
    <name type="scientific">Flavobacterium shii</name>
    <dbReference type="NCBI Taxonomy" id="2987687"/>
    <lineage>
        <taxon>Bacteria</taxon>
        <taxon>Pseudomonadati</taxon>
        <taxon>Bacteroidota</taxon>
        <taxon>Flavobacteriia</taxon>
        <taxon>Flavobacteriales</taxon>
        <taxon>Flavobacteriaceae</taxon>
        <taxon>Flavobacterium</taxon>
    </lineage>
</organism>
<dbReference type="InterPro" id="IPR046535">
    <property type="entry name" value="DUF6600"/>
</dbReference>
<proteinExistence type="predicted"/>
<dbReference type="EMBL" id="JAOZEW010000006">
    <property type="protein sequence ID" value="MCV9927551.1"/>
    <property type="molecule type" value="Genomic_DNA"/>
</dbReference>
<dbReference type="Pfam" id="PF20245">
    <property type="entry name" value="DUF6600"/>
    <property type="match status" value="1"/>
</dbReference>
<dbReference type="AlphaFoldDB" id="A0A9X3BY89"/>
<dbReference type="RefSeq" id="WP_264205688.1">
    <property type="nucleotide sequence ID" value="NZ_JAOZEW010000006.1"/>
</dbReference>
<comment type="caution">
    <text evidence="2">The sequence shown here is derived from an EMBL/GenBank/DDBJ whole genome shotgun (WGS) entry which is preliminary data.</text>
</comment>
<accession>A0A9X3BY89</accession>
<keyword evidence="3" id="KW-1185">Reference proteome</keyword>
<evidence type="ECO:0000313" key="2">
    <source>
        <dbReference type="EMBL" id="MCV9927551.1"/>
    </source>
</evidence>
<evidence type="ECO:0000256" key="1">
    <source>
        <dbReference type="SAM" id="MobiDB-lite"/>
    </source>
</evidence>
<feature type="region of interest" description="Disordered" evidence="1">
    <location>
        <begin position="265"/>
        <end position="311"/>
    </location>
</feature>
<feature type="compositionally biased region" description="Gly residues" evidence="1">
    <location>
        <begin position="299"/>
        <end position="311"/>
    </location>
</feature>